<feature type="chain" id="PRO_5042919527" description="Ig-like domain-containing protein" evidence="3">
    <location>
        <begin position="21"/>
        <end position="483"/>
    </location>
</feature>
<feature type="region of interest" description="Disordered" evidence="1">
    <location>
        <begin position="344"/>
        <end position="365"/>
    </location>
</feature>
<evidence type="ECO:0000256" key="3">
    <source>
        <dbReference type="SAM" id="SignalP"/>
    </source>
</evidence>
<keyword evidence="3" id="KW-0732">Signal</keyword>
<keyword evidence="2" id="KW-1133">Transmembrane helix</keyword>
<evidence type="ECO:0000256" key="1">
    <source>
        <dbReference type="SAM" id="MobiDB-lite"/>
    </source>
</evidence>
<accession>A0AAN9BL44</accession>
<keyword evidence="5" id="KW-1185">Reference proteome</keyword>
<evidence type="ECO:0000313" key="4">
    <source>
        <dbReference type="EMBL" id="KAK7105265.1"/>
    </source>
</evidence>
<evidence type="ECO:0000256" key="2">
    <source>
        <dbReference type="SAM" id="Phobius"/>
    </source>
</evidence>
<proteinExistence type="predicted"/>
<evidence type="ECO:0000313" key="5">
    <source>
        <dbReference type="Proteomes" id="UP001374579"/>
    </source>
</evidence>
<feature type="compositionally biased region" description="Low complexity" evidence="1">
    <location>
        <begin position="459"/>
        <end position="476"/>
    </location>
</feature>
<keyword evidence="2" id="KW-0812">Transmembrane</keyword>
<evidence type="ECO:0008006" key="6">
    <source>
        <dbReference type="Google" id="ProtNLM"/>
    </source>
</evidence>
<name>A0AAN9BL44_9CAEN</name>
<reference evidence="4 5" key="1">
    <citation type="submission" date="2024-02" db="EMBL/GenBank/DDBJ databases">
        <title>Chromosome-scale genome assembly of the rough periwinkle Littorina saxatilis.</title>
        <authorList>
            <person name="De Jode A."/>
            <person name="Faria R."/>
            <person name="Formenti G."/>
            <person name="Sims Y."/>
            <person name="Smith T.P."/>
            <person name="Tracey A."/>
            <person name="Wood J.M.D."/>
            <person name="Zagrodzka Z.B."/>
            <person name="Johannesson K."/>
            <person name="Butlin R.K."/>
            <person name="Leder E.H."/>
        </authorList>
    </citation>
    <scope>NUCLEOTIDE SEQUENCE [LARGE SCALE GENOMIC DNA]</scope>
    <source>
        <strain evidence="4">Snail1</strain>
        <tissue evidence="4">Muscle</tissue>
    </source>
</reference>
<dbReference type="EMBL" id="JBAMIC010000007">
    <property type="protein sequence ID" value="KAK7105265.1"/>
    <property type="molecule type" value="Genomic_DNA"/>
</dbReference>
<dbReference type="InterPro" id="IPR036179">
    <property type="entry name" value="Ig-like_dom_sf"/>
</dbReference>
<feature type="region of interest" description="Disordered" evidence="1">
    <location>
        <begin position="395"/>
        <end position="435"/>
    </location>
</feature>
<dbReference type="Proteomes" id="UP001374579">
    <property type="component" value="Unassembled WGS sequence"/>
</dbReference>
<comment type="caution">
    <text evidence="4">The sequence shown here is derived from an EMBL/GenBank/DDBJ whole genome shotgun (WGS) entry which is preliminary data.</text>
</comment>
<dbReference type="InterPro" id="IPR013783">
    <property type="entry name" value="Ig-like_fold"/>
</dbReference>
<feature type="signal peptide" evidence="3">
    <location>
        <begin position="1"/>
        <end position="20"/>
    </location>
</feature>
<sequence length="483" mass="51117">MSFDISIFLLLLICVQLVDADKVKVTISPNTVNLPSNQTVTVSCQVDAIAKGDTICKMAFYKGSPQELLTPSHKGNLLAKMTPTKVTSGGSQPEVPVNGNMSLGILNLTFPEVTCADGGRYQCEVTILAKGSNQTENNSESCLEENRNLNERASAVGVLTVQVPVSQVKLTPTFERPDTNTVDMFLTCSVQTSRPIKKWKWEMAHGDHGWTAVDASSHKVTRNSSHAVMPACSVFYSTLFHVLRATDVYQRYRCYVITDDGKKEEFAAYFTVPMAAVQGRLVKTSEGMLNSTNDTSREFVRGGDEITKNTKSKAGGTSTLMTVAAVMGVVGLLAVIAGVAAGATRSRKRKQSDDPTSQWPRDDMDKLDGVGFARFSLKPGTFPVRDDDEVSVASSQASTRASSMASSVASGVSSSVGPEDSTELTQGLGGTRGTGLSVLFGENDATPSEVGSMLVSSTGVGSEVGSAAAGSEVASDVSERAGP</sequence>
<protein>
    <recommendedName>
        <fullName evidence="6">Ig-like domain-containing protein</fullName>
    </recommendedName>
</protein>
<feature type="compositionally biased region" description="Low complexity" evidence="1">
    <location>
        <begin position="395"/>
        <end position="416"/>
    </location>
</feature>
<dbReference type="AlphaFoldDB" id="A0AAN9BL44"/>
<dbReference type="SUPFAM" id="SSF48726">
    <property type="entry name" value="Immunoglobulin"/>
    <property type="match status" value="1"/>
</dbReference>
<gene>
    <name evidence="4" type="ORF">V1264_016671</name>
</gene>
<feature type="transmembrane region" description="Helical" evidence="2">
    <location>
        <begin position="320"/>
        <end position="343"/>
    </location>
</feature>
<keyword evidence="2" id="KW-0472">Membrane</keyword>
<organism evidence="4 5">
    <name type="scientific">Littorina saxatilis</name>
    <dbReference type="NCBI Taxonomy" id="31220"/>
    <lineage>
        <taxon>Eukaryota</taxon>
        <taxon>Metazoa</taxon>
        <taxon>Spiralia</taxon>
        <taxon>Lophotrochozoa</taxon>
        <taxon>Mollusca</taxon>
        <taxon>Gastropoda</taxon>
        <taxon>Caenogastropoda</taxon>
        <taxon>Littorinimorpha</taxon>
        <taxon>Littorinoidea</taxon>
        <taxon>Littorinidae</taxon>
        <taxon>Littorina</taxon>
    </lineage>
</organism>
<dbReference type="Gene3D" id="2.60.40.10">
    <property type="entry name" value="Immunoglobulins"/>
    <property type="match status" value="1"/>
</dbReference>
<feature type="region of interest" description="Disordered" evidence="1">
    <location>
        <begin position="459"/>
        <end position="483"/>
    </location>
</feature>